<sequence length="192" mass="21243">NGLTYNGADGNTSVTIEGENCDADQTLNITVTPATNTYYADTDEDGFGDPLNEIITCTQPFGYVTDNTDCDDTNDQIYPGATEIPDNGIDEDCDGMDENTLDTDEIINRTVTIKPNPFKTTITINLPLSFNGSDFNINIYDLNGRIVYKKQKSSIDGEIILNDLDRLEEAPYFIRISNNDNGLVVTKKLIKF</sequence>
<dbReference type="Gene3D" id="2.60.40.3080">
    <property type="match status" value="1"/>
</dbReference>
<dbReference type="Pfam" id="PF18962">
    <property type="entry name" value="Por_Secre_tail"/>
    <property type="match status" value="1"/>
</dbReference>
<dbReference type="EMBL" id="JALPQF010000018">
    <property type="protein sequence ID" value="MCK8482020.1"/>
    <property type="molecule type" value="Genomic_DNA"/>
</dbReference>
<accession>A0ABT0HDS7</accession>
<dbReference type="Pfam" id="PF11617">
    <property type="entry name" value="Cu-binding_MopE"/>
    <property type="match status" value="1"/>
</dbReference>
<dbReference type="NCBIfam" id="TIGR04183">
    <property type="entry name" value="Por_Secre_tail"/>
    <property type="match status" value="1"/>
</dbReference>
<dbReference type="InterPro" id="IPR026444">
    <property type="entry name" value="Secre_tail"/>
</dbReference>
<evidence type="ECO:0000256" key="1">
    <source>
        <dbReference type="ARBA" id="ARBA00022729"/>
    </source>
</evidence>
<name>A0ABT0HDS7_9FLAO</name>
<comment type="caution">
    <text evidence="3">The sequence shown here is derived from an EMBL/GenBank/DDBJ whole genome shotgun (WGS) entry which is preliminary data.</text>
</comment>
<evidence type="ECO:0000259" key="2">
    <source>
        <dbReference type="Pfam" id="PF18962"/>
    </source>
</evidence>
<dbReference type="RefSeq" id="WP_248413767.1">
    <property type="nucleotide sequence ID" value="NZ_JALPQF010000018.1"/>
</dbReference>
<dbReference type="InterPro" id="IPR021655">
    <property type="entry name" value="Put_metal-bd"/>
</dbReference>
<protein>
    <submittedName>
        <fullName evidence="3">T9SS type A sorting domain-containing protein</fullName>
    </submittedName>
</protein>
<keyword evidence="4" id="KW-1185">Reference proteome</keyword>
<feature type="domain" description="Secretion system C-terminal sorting" evidence="2">
    <location>
        <begin position="115"/>
        <end position="190"/>
    </location>
</feature>
<dbReference type="Proteomes" id="UP001203687">
    <property type="component" value="Unassembled WGS sequence"/>
</dbReference>
<feature type="non-terminal residue" evidence="3">
    <location>
        <position position="1"/>
    </location>
</feature>
<gene>
    <name evidence="3" type="ORF">MUY34_15400</name>
</gene>
<reference evidence="3" key="1">
    <citation type="submission" date="2022-04" db="EMBL/GenBank/DDBJ databases">
        <authorList>
            <person name="Ren T."/>
        </authorList>
    </citation>
    <scope>NUCLEOTIDE SEQUENCE</scope>
    <source>
        <strain evidence="3">F63249</strain>
    </source>
</reference>
<evidence type="ECO:0000313" key="4">
    <source>
        <dbReference type="Proteomes" id="UP001203687"/>
    </source>
</evidence>
<proteinExistence type="predicted"/>
<organism evidence="3 4">
    <name type="scientific">Psychroserpens algicola</name>
    <dbReference type="NCBI Taxonomy" id="1719034"/>
    <lineage>
        <taxon>Bacteria</taxon>
        <taxon>Pseudomonadati</taxon>
        <taxon>Bacteroidota</taxon>
        <taxon>Flavobacteriia</taxon>
        <taxon>Flavobacteriales</taxon>
        <taxon>Flavobacteriaceae</taxon>
        <taxon>Psychroserpens</taxon>
    </lineage>
</organism>
<keyword evidence="1" id="KW-0732">Signal</keyword>
<evidence type="ECO:0000313" key="3">
    <source>
        <dbReference type="EMBL" id="MCK8482020.1"/>
    </source>
</evidence>